<keyword evidence="4" id="KW-0472">Membrane</keyword>
<gene>
    <name evidence="6" type="ORF">MGL_0084</name>
</gene>
<comment type="subcellular location">
    <subcellularLocation>
        <location evidence="1">Membrane</location>
    </subcellularLocation>
</comment>
<dbReference type="RefSeq" id="XP_001732309.1">
    <property type="nucleotide sequence ID" value="XM_001732257.1"/>
</dbReference>
<dbReference type="PANTHER" id="PTHR13608:SF3">
    <property type="entry name" value="ARMADILLO-LIKE HELICAL DOMAIN-CONTAINING PROTEIN 3"/>
    <property type="match status" value="1"/>
</dbReference>
<evidence type="ECO:0000256" key="1">
    <source>
        <dbReference type="ARBA" id="ARBA00004370"/>
    </source>
</evidence>
<keyword evidence="2" id="KW-0812">Transmembrane</keyword>
<dbReference type="KEGG" id="mgl:MGL_0084"/>
<keyword evidence="3" id="KW-1133">Transmembrane helix</keyword>
<accession>A8PRM2</accession>
<evidence type="ECO:0000256" key="2">
    <source>
        <dbReference type="ARBA" id="ARBA00022692"/>
    </source>
</evidence>
<dbReference type="InParanoid" id="A8PRM2"/>
<dbReference type="Pfam" id="PF08427">
    <property type="entry name" value="ARMH3_C"/>
    <property type="match status" value="1"/>
</dbReference>
<dbReference type="GO" id="GO:0005829">
    <property type="term" value="C:cytosol"/>
    <property type="evidence" value="ECO:0007669"/>
    <property type="project" value="TreeGrafter"/>
</dbReference>
<comment type="caution">
    <text evidence="6">The sequence shown here is derived from an EMBL/GenBank/DDBJ whole genome shotgun (WGS) entry which is preliminary data.</text>
</comment>
<dbReference type="GeneID" id="5856615"/>
<dbReference type="OMA" id="WVDEDCM"/>
<dbReference type="OrthoDB" id="2012278at2759"/>
<reference evidence="6 7" key="1">
    <citation type="journal article" date="2007" name="Proc. Natl. Acad. Sci. U.S.A.">
        <title>Dandruff-associated Malassezia genomes reveal convergent and divergent virulence traits shared with plant and human fungal pathogens.</title>
        <authorList>
            <person name="Xu J."/>
            <person name="Saunders C.W."/>
            <person name="Hu P."/>
            <person name="Grant R.A."/>
            <person name="Boekhout T."/>
            <person name="Kuramae E.E."/>
            <person name="Kronstad J.W."/>
            <person name="Deangelis Y.M."/>
            <person name="Reeder N.L."/>
            <person name="Johnstone K.R."/>
            <person name="Leland M."/>
            <person name="Fieno A.M."/>
            <person name="Begley W.M."/>
            <person name="Sun Y."/>
            <person name="Lacey M.P."/>
            <person name="Chaudhary T."/>
            <person name="Keough T."/>
            <person name="Chu L."/>
            <person name="Sears R."/>
            <person name="Yuan B."/>
            <person name="Dawson T.L.Jr."/>
        </authorList>
    </citation>
    <scope>NUCLEOTIDE SEQUENCE [LARGE SCALE GENOMIC DNA]</scope>
    <source>
        <strain evidence="7">ATCC MYA-4612 / CBS 7966</strain>
    </source>
</reference>
<dbReference type="GO" id="GO:0016020">
    <property type="term" value="C:membrane"/>
    <property type="evidence" value="ECO:0007669"/>
    <property type="project" value="UniProtKB-SubCell"/>
</dbReference>
<proteinExistence type="predicted"/>
<dbReference type="InterPro" id="IPR013636">
    <property type="entry name" value="ARMH3_C"/>
</dbReference>
<dbReference type="Proteomes" id="UP000008837">
    <property type="component" value="Unassembled WGS sequence"/>
</dbReference>
<evidence type="ECO:0000313" key="7">
    <source>
        <dbReference type="Proteomes" id="UP000008837"/>
    </source>
</evidence>
<keyword evidence="7" id="KW-1185">Reference proteome</keyword>
<evidence type="ECO:0000256" key="3">
    <source>
        <dbReference type="ARBA" id="ARBA00022989"/>
    </source>
</evidence>
<dbReference type="VEuPathDB" id="FungiDB:MGL_0084"/>
<organism evidence="6 7">
    <name type="scientific">Malassezia globosa (strain ATCC MYA-4612 / CBS 7966)</name>
    <name type="common">Dandruff-associated fungus</name>
    <dbReference type="NCBI Taxonomy" id="425265"/>
    <lineage>
        <taxon>Eukaryota</taxon>
        <taxon>Fungi</taxon>
        <taxon>Dikarya</taxon>
        <taxon>Basidiomycota</taxon>
        <taxon>Ustilaginomycotina</taxon>
        <taxon>Malasseziomycetes</taxon>
        <taxon>Malasseziales</taxon>
        <taxon>Malasseziaceae</taxon>
        <taxon>Malassezia</taxon>
    </lineage>
</organism>
<dbReference type="InterPro" id="IPR039868">
    <property type="entry name" value="ARMD3-like"/>
</dbReference>
<name>A8PRM2_MALGO</name>
<sequence>MPQATPFHACYEALLAGERPWEADESPTAAGQRASEKANAAPRAQYMLELLSKPVEHSVIVDLLANVSPNEMMDDRYARRRDNITGLWKEALRVWTESSNLHDELVCHAIDTILALACALLPKAYTNYTLDVITLLAGRMDEADDMFYALMTAIERTCRRPQIDTHNSDDVFAHAPSPPSSSAVIAHQQHSALRLVIVLTACTGSTSLTTYLLHRDLFAAAMHVAQTTSASNEHVLCDVALCTALLATAGHAHGTTHATGLGRDPVSSAFMNHVAFQPYQRRMRDYAHLHDLKRIAHACSARAMHILAAYTHDEHAATHQSRSRMWGLDWMYMDSRKNLLSATTALSPTASAAASATAPTRPPPHAWLFFALWVWVHSNTRFHACVVDAESQGGEPPLIVSFLSVTSFLLTHAAICARATMYAHTALQIMLVLLGRTDAQAPMQAVTKRLLLDEDSLESPAARWCWQVVQCRDKPGALPPMPKTGTKRPRRLATCCVNNVAIFLKYNRSKHLDAASFRTALMAIQRIVLLCAQNKLLLEYDWLEAWRAILATADFIAARQTEISDDTHQLAECLIETMAVVLVYSDKFLQTPAETHWLLYELARSKHTIEKLIPITSTSSTARQVHGVLLREILDAIDADMAKEHDRARSARSWLFFQRNSANEPVSMHTILSIIQHLDLPTLLASDKPACAAVARAALTASSGRSPGGVPSPSASLLRTVQHDWLAS</sequence>
<dbReference type="SMART" id="SM01158">
    <property type="entry name" value="DUF1741"/>
    <property type="match status" value="1"/>
</dbReference>
<protein>
    <recommendedName>
        <fullName evidence="5">Armadillo-like helical domain-containing protein</fullName>
    </recommendedName>
</protein>
<dbReference type="AlphaFoldDB" id="A8PRM2"/>
<evidence type="ECO:0000313" key="6">
    <source>
        <dbReference type="EMBL" id="EDP45095.1"/>
    </source>
</evidence>
<evidence type="ECO:0000259" key="5">
    <source>
        <dbReference type="SMART" id="SM01158"/>
    </source>
</evidence>
<feature type="domain" description="Armadillo-like helical" evidence="5">
    <location>
        <begin position="482"/>
        <end position="706"/>
    </location>
</feature>
<evidence type="ECO:0000256" key="4">
    <source>
        <dbReference type="ARBA" id="ARBA00023136"/>
    </source>
</evidence>
<dbReference type="EMBL" id="AAYY01000001">
    <property type="protein sequence ID" value="EDP45095.1"/>
    <property type="molecule type" value="Genomic_DNA"/>
</dbReference>
<dbReference type="PANTHER" id="PTHR13608">
    <property type="entry name" value="ARMADILLO-LIKE HELICAL DOMAIN-CONTAINING PROTEIN 3"/>
    <property type="match status" value="1"/>
</dbReference>